<dbReference type="InterPro" id="IPR046342">
    <property type="entry name" value="CBS_dom_sf"/>
</dbReference>
<gene>
    <name evidence="4" type="ORF">Rhe02_38690</name>
</gene>
<dbReference type="InterPro" id="IPR051257">
    <property type="entry name" value="Diverse_CBS-Domain"/>
</dbReference>
<dbReference type="Gene3D" id="3.10.580.10">
    <property type="entry name" value="CBS-domain"/>
    <property type="match status" value="1"/>
</dbReference>
<dbReference type="AlphaFoldDB" id="A0A8J3VH28"/>
<dbReference type="Pfam" id="PF00571">
    <property type="entry name" value="CBS"/>
    <property type="match status" value="2"/>
</dbReference>
<keyword evidence="4" id="KW-0418">Kinase</keyword>
<sequence length="136" mass="14852">MENVQVVREAMSGSVLMIGPEHTLRQAAQLMAARRIGSAVVHDPDGEGPGIMTERDVLYAIGSGCDPDTEPCRDHITWDAIYAHPEWSLEEAAMVMVRGGFRHLVVIEDGDVVGLISVRDLMRAWSLRRVEAAASA</sequence>
<organism evidence="4 5">
    <name type="scientific">Rhizocola hellebori</name>
    <dbReference type="NCBI Taxonomy" id="1392758"/>
    <lineage>
        <taxon>Bacteria</taxon>
        <taxon>Bacillati</taxon>
        <taxon>Actinomycetota</taxon>
        <taxon>Actinomycetes</taxon>
        <taxon>Micromonosporales</taxon>
        <taxon>Micromonosporaceae</taxon>
        <taxon>Rhizocola</taxon>
    </lineage>
</organism>
<comment type="caution">
    <text evidence="4">The sequence shown here is derived from an EMBL/GenBank/DDBJ whole genome shotgun (WGS) entry which is preliminary data.</text>
</comment>
<feature type="domain" description="CBS" evidence="3">
    <location>
        <begin position="75"/>
        <end position="131"/>
    </location>
</feature>
<dbReference type="PROSITE" id="PS51371">
    <property type="entry name" value="CBS"/>
    <property type="match status" value="2"/>
</dbReference>
<evidence type="ECO:0000259" key="3">
    <source>
        <dbReference type="PROSITE" id="PS51371"/>
    </source>
</evidence>
<name>A0A8J3VH28_9ACTN</name>
<dbReference type="SMART" id="SM00116">
    <property type="entry name" value="CBS"/>
    <property type="match status" value="2"/>
</dbReference>
<reference evidence="4" key="1">
    <citation type="submission" date="2021-01" db="EMBL/GenBank/DDBJ databases">
        <title>Whole genome shotgun sequence of Rhizocola hellebori NBRC 109834.</title>
        <authorList>
            <person name="Komaki H."/>
            <person name="Tamura T."/>
        </authorList>
    </citation>
    <scope>NUCLEOTIDE SEQUENCE</scope>
    <source>
        <strain evidence="4">NBRC 109834</strain>
    </source>
</reference>
<protein>
    <submittedName>
        <fullName evidence="4">Histidine kinase</fullName>
    </submittedName>
</protein>
<feature type="domain" description="CBS" evidence="3">
    <location>
        <begin position="11"/>
        <end position="69"/>
    </location>
</feature>
<dbReference type="PANTHER" id="PTHR43080">
    <property type="entry name" value="CBS DOMAIN-CONTAINING PROTEIN CBSX3, MITOCHONDRIAL"/>
    <property type="match status" value="1"/>
</dbReference>
<evidence type="ECO:0000256" key="2">
    <source>
        <dbReference type="PROSITE-ProRule" id="PRU00703"/>
    </source>
</evidence>
<dbReference type="InterPro" id="IPR000644">
    <property type="entry name" value="CBS_dom"/>
</dbReference>
<proteinExistence type="predicted"/>
<dbReference type="EMBL" id="BONY01000022">
    <property type="protein sequence ID" value="GIH05802.1"/>
    <property type="molecule type" value="Genomic_DNA"/>
</dbReference>
<keyword evidence="1 2" id="KW-0129">CBS domain</keyword>
<dbReference type="GO" id="GO:0016301">
    <property type="term" value="F:kinase activity"/>
    <property type="evidence" value="ECO:0007669"/>
    <property type="project" value="UniProtKB-KW"/>
</dbReference>
<evidence type="ECO:0000256" key="1">
    <source>
        <dbReference type="ARBA" id="ARBA00023122"/>
    </source>
</evidence>
<evidence type="ECO:0000313" key="4">
    <source>
        <dbReference type="EMBL" id="GIH05802.1"/>
    </source>
</evidence>
<accession>A0A8J3VH28</accession>
<dbReference type="RefSeq" id="WP_203909757.1">
    <property type="nucleotide sequence ID" value="NZ_BONY01000022.1"/>
</dbReference>
<dbReference type="SUPFAM" id="SSF54631">
    <property type="entry name" value="CBS-domain pair"/>
    <property type="match status" value="1"/>
</dbReference>
<keyword evidence="5" id="KW-1185">Reference proteome</keyword>
<keyword evidence="4" id="KW-0808">Transferase</keyword>
<evidence type="ECO:0000313" key="5">
    <source>
        <dbReference type="Proteomes" id="UP000612899"/>
    </source>
</evidence>
<dbReference type="PANTHER" id="PTHR43080:SF2">
    <property type="entry name" value="CBS DOMAIN-CONTAINING PROTEIN"/>
    <property type="match status" value="1"/>
</dbReference>
<dbReference type="Proteomes" id="UP000612899">
    <property type="component" value="Unassembled WGS sequence"/>
</dbReference>